<dbReference type="Proteomes" id="UP000822688">
    <property type="component" value="Chromosome 11"/>
</dbReference>
<reference evidence="1 2" key="1">
    <citation type="submission" date="2020-06" db="EMBL/GenBank/DDBJ databases">
        <title>WGS assembly of Ceratodon purpureus strain R40.</title>
        <authorList>
            <person name="Carey S.B."/>
            <person name="Jenkins J."/>
            <person name="Shu S."/>
            <person name="Lovell J.T."/>
            <person name="Sreedasyam A."/>
            <person name="Maumus F."/>
            <person name="Tiley G.P."/>
            <person name="Fernandez-Pozo N."/>
            <person name="Barry K."/>
            <person name="Chen C."/>
            <person name="Wang M."/>
            <person name="Lipzen A."/>
            <person name="Daum C."/>
            <person name="Saski C.A."/>
            <person name="Payton A.C."/>
            <person name="Mcbreen J.C."/>
            <person name="Conrad R.E."/>
            <person name="Kollar L.M."/>
            <person name="Olsson S."/>
            <person name="Huttunen S."/>
            <person name="Landis J.B."/>
            <person name="Wickett N.J."/>
            <person name="Johnson M.G."/>
            <person name="Rensing S.A."/>
            <person name="Grimwood J."/>
            <person name="Schmutz J."/>
            <person name="Mcdaniel S.F."/>
        </authorList>
    </citation>
    <scope>NUCLEOTIDE SEQUENCE [LARGE SCALE GENOMIC DNA]</scope>
    <source>
        <strain evidence="1 2">R40</strain>
    </source>
</reference>
<gene>
    <name evidence="1" type="ORF">KC19_11G081100</name>
</gene>
<dbReference type="AlphaFoldDB" id="A0A8T0GES7"/>
<dbReference type="EMBL" id="CM026432">
    <property type="protein sequence ID" value="KAG0556814.1"/>
    <property type="molecule type" value="Genomic_DNA"/>
</dbReference>
<evidence type="ECO:0000313" key="1">
    <source>
        <dbReference type="EMBL" id="KAG0556814.1"/>
    </source>
</evidence>
<accession>A0A8T0GES7</accession>
<comment type="caution">
    <text evidence="1">The sequence shown here is derived from an EMBL/GenBank/DDBJ whole genome shotgun (WGS) entry which is preliminary data.</text>
</comment>
<sequence length="504" mass="55822">MTQFHMHLCCCSRNSAISYAGGTHLRSVLSSGPPWTFPREVLLTGRIRSSNERLGRLSGLTRLRWRSSVVRGSSSSQLGLAGSELEEVERARKQIFEEGFAVFPQMWSKEEVAEAGVGTLVVGGGQEKVLKSFLVDAVDVQSQQRWVHAPGHRCTDTATSPEPYWHDSWQIAGMECEDLQTPTCSATLIVSLSDRNAKTLCGGVAVFPRSHWIVQDRISDQSLPQPCDLPAAVPMELRLECGDMALLHPLLAYTIAPNTSSSPAQFLVLNLGNPTSNQVNARVDEGKQMWSGWHSMEDLLTGEITSSEEEMVQLKTEEGKAQLGGWQNSMTGLTTDQLSLASSLSTRASPRDLLAWHLRASAVQSMQDGQWSNALSMLLRRAGLRPNCYWTAFQAGRCCMKSAPAGQLGGRAGRKCTLEDGERFLLRAIEMAPGWPLAYAELMKCLELMGRGREQEVSQVMEVMKQHCNFQQLCLRYPIVSDMLEECWNDCETLSHRLTLGERA</sequence>
<dbReference type="InterPro" id="IPR011990">
    <property type="entry name" value="TPR-like_helical_dom_sf"/>
</dbReference>
<keyword evidence="2" id="KW-1185">Reference proteome</keyword>
<evidence type="ECO:0000313" key="2">
    <source>
        <dbReference type="Proteomes" id="UP000822688"/>
    </source>
</evidence>
<protein>
    <submittedName>
        <fullName evidence="1">Uncharacterized protein</fullName>
    </submittedName>
</protein>
<proteinExistence type="predicted"/>
<dbReference type="SUPFAM" id="SSF48452">
    <property type="entry name" value="TPR-like"/>
    <property type="match status" value="1"/>
</dbReference>
<organism evidence="1 2">
    <name type="scientific">Ceratodon purpureus</name>
    <name type="common">Fire moss</name>
    <name type="synonym">Dicranum purpureum</name>
    <dbReference type="NCBI Taxonomy" id="3225"/>
    <lineage>
        <taxon>Eukaryota</taxon>
        <taxon>Viridiplantae</taxon>
        <taxon>Streptophyta</taxon>
        <taxon>Embryophyta</taxon>
        <taxon>Bryophyta</taxon>
        <taxon>Bryophytina</taxon>
        <taxon>Bryopsida</taxon>
        <taxon>Dicranidae</taxon>
        <taxon>Pseudoditrichales</taxon>
        <taxon>Ditrichaceae</taxon>
        <taxon>Ceratodon</taxon>
    </lineage>
</organism>
<name>A0A8T0GES7_CERPU</name>
<dbReference type="Gene3D" id="1.25.40.10">
    <property type="entry name" value="Tetratricopeptide repeat domain"/>
    <property type="match status" value="1"/>
</dbReference>